<dbReference type="Proteomes" id="UP001230339">
    <property type="component" value="Chromosome"/>
</dbReference>
<accession>A0ABY9G460</accession>
<evidence type="ECO:0000313" key="3">
    <source>
        <dbReference type="Proteomes" id="UP001230339"/>
    </source>
</evidence>
<evidence type="ECO:0000256" key="1">
    <source>
        <dbReference type="SAM" id="SignalP"/>
    </source>
</evidence>
<gene>
    <name evidence="2" type="ORF">PSH57_15965</name>
</gene>
<keyword evidence="3" id="KW-1185">Reference proteome</keyword>
<reference evidence="2 3" key="1">
    <citation type="submission" date="2023-02" db="EMBL/GenBank/DDBJ databases">
        <title>Evolution of Hrp T3SS in non-pathogenic Pseudomonas fluorescens.</title>
        <authorList>
            <person name="Liao K."/>
            <person name="Wei H."/>
            <person name="Gu Y."/>
        </authorList>
    </citation>
    <scope>NUCLEOTIDE SEQUENCE [LARGE SCALE GENOMIC DNA]</scope>
    <source>
        <strain evidence="2 3">FP205</strain>
    </source>
</reference>
<protein>
    <submittedName>
        <fullName evidence="2">Uncharacterized protein</fullName>
    </submittedName>
</protein>
<feature type="signal peptide" evidence="1">
    <location>
        <begin position="1"/>
        <end position="28"/>
    </location>
</feature>
<keyword evidence="1" id="KW-0732">Signal</keyword>
<feature type="chain" id="PRO_5046448475" evidence="1">
    <location>
        <begin position="29"/>
        <end position="51"/>
    </location>
</feature>
<proteinExistence type="predicted"/>
<name>A0ABY9G460_9PSED</name>
<dbReference type="EMBL" id="CP117449">
    <property type="protein sequence ID" value="WLH10401.1"/>
    <property type="molecule type" value="Genomic_DNA"/>
</dbReference>
<evidence type="ECO:0000313" key="2">
    <source>
        <dbReference type="EMBL" id="WLH10401.1"/>
    </source>
</evidence>
<organism evidence="2 3">
    <name type="scientific">Pseudomonas hefeiensis</name>
    <dbReference type="NCBI Taxonomy" id="2738125"/>
    <lineage>
        <taxon>Bacteria</taxon>
        <taxon>Pseudomonadati</taxon>
        <taxon>Pseudomonadota</taxon>
        <taxon>Gammaproteobacteria</taxon>
        <taxon>Pseudomonadales</taxon>
        <taxon>Pseudomonadaceae</taxon>
        <taxon>Pseudomonas</taxon>
    </lineage>
</organism>
<sequence length="51" mass="4903">MFNLSKVSSLAIALTLVGGLGLSNIASATAMSAAANGQTAQLVVEGGSPIV</sequence>